<reference evidence="2" key="1">
    <citation type="submission" date="2019-12" db="EMBL/GenBank/DDBJ databases">
        <title>An insight into the sialome of adult female Ixodes ricinus ticks feeding for 6 days.</title>
        <authorList>
            <person name="Perner J."/>
            <person name="Ribeiro J.M.C."/>
        </authorList>
    </citation>
    <scope>NUCLEOTIDE SEQUENCE</scope>
    <source>
        <strain evidence="2">Semi-engorged</strain>
        <tissue evidence="2">Salivary glands</tissue>
    </source>
</reference>
<dbReference type="EMBL" id="GIFC01011015">
    <property type="protein sequence ID" value="MXU93098.1"/>
    <property type="molecule type" value="Transcribed_RNA"/>
</dbReference>
<feature type="region of interest" description="Disordered" evidence="1">
    <location>
        <begin position="120"/>
        <end position="141"/>
    </location>
</feature>
<protein>
    <submittedName>
        <fullName evidence="2">Putative secreted protein</fullName>
    </submittedName>
</protein>
<evidence type="ECO:0000256" key="1">
    <source>
        <dbReference type="SAM" id="MobiDB-lite"/>
    </source>
</evidence>
<sequence length="141" mass="14425">MSRWSEKGMAPASVQVALISAAFLNSDARCFGTFLSHCSLRLEALNQLSGAEKKLVSESAPSRGFLELGEAGSGCCATSATPEPVVRHATPGGGESVVVTGDGGWQQPVGGDGREVAEETVEAGGGKAGGGRDWTLGRKDF</sequence>
<dbReference type="AlphaFoldDB" id="A0A6B0UUY9"/>
<name>A0A6B0UUY9_IXORI</name>
<feature type="compositionally biased region" description="Gly residues" evidence="1">
    <location>
        <begin position="123"/>
        <end position="132"/>
    </location>
</feature>
<proteinExistence type="predicted"/>
<evidence type="ECO:0000313" key="2">
    <source>
        <dbReference type="EMBL" id="MXU93098.1"/>
    </source>
</evidence>
<accession>A0A6B0UUY9</accession>
<organism evidence="2">
    <name type="scientific">Ixodes ricinus</name>
    <name type="common">Common tick</name>
    <name type="synonym">Acarus ricinus</name>
    <dbReference type="NCBI Taxonomy" id="34613"/>
    <lineage>
        <taxon>Eukaryota</taxon>
        <taxon>Metazoa</taxon>
        <taxon>Ecdysozoa</taxon>
        <taxon>Arthropoda</taxon>
        <taxon>Chelicerata</taxon>
        <taxon>Arachnida</taxon>
        <taxon>Acari</taxon>
        <taxon>Parasitiformes</taxon>
        <taxon>Ixodida</taxon>
        <taxon>Ixodoidea</taxon>
        <taxon>Ixodidae</taxon>
        <taxon>Ixodinae</taxon>
        <taxon>Ixodes</taxon>
    </lineage>
</organism>